<accession>W7K715</accession>
<gene>
    <name evidence="1" type="ORF">PFNF54_01839</name>
</gene>
<reference evidence="1 2" key="1">
    <citation type="submission" date="2013-02" db="EMBL/GenBank/DDBJ databases">
        <title>The Genome Sequence of Plasmodium falciparum NF54.</title>
        <authorList>
            <consortium name="The Broad Institute Genome Sequencing Platform"/>
            <consortium name="The Broad Institute Genome Sequencing Center for Infectious Disease"/>
            <person name="Neafsey D."/>
            <person name="Cheeseman I."/>
            <person name="Volkman S."/>
            <person name="Adams J."/>
            <person name="Walker B."/>
            <person name="Young S.K."/>
            <person name="Zeng Q."/>
            <person name="Gargeya S."/>
            <person name="Fitzgerald M."/>
            <person name="Haas B."/>
            <person name="Abouelleil A."/>
            <person name="Alvarado L."/>
            <person name="Arachchi H.M."/>
            <person name="Berlin A.M."/>
            <person name="Chapman S.B."/>
            <person name="Dewar J."/>
            <person name="Goldberg J."/>
            <person name="Griggs A."/>
            <person name="Gujja S."/>
            <person name="Hansen M."/>
            <person name="Howarth C."/>
            <person name="Imamovic A."/>
            <person name="Larimer J."/>
            <person name="McCowan C."/>
            <person name="Murphy C."/>
            <person name="Neiman D."/>
            <person name="Pearson M."/>
            <person name="Priest M."/>
            <person name="Roberts A."/>
            <person name="Saif S."/>
            <person name="Shea T."/>
            <person name="Sisk P."/>
            <person name="Sykes S."/>
            <person name="Wortman J."/>
            <person name="Nusbaum C."/>
            <person name="Birren B."/>
        </authorList>
    </citation>
    <scope>NUCLEOTIDE SEQUENCE [LARGE SCALE GENOMIC DNA]</scope>
    <source>
        <strain evidence="1 2">NF54</strain>
    </source>
</reference>
<name>W7K715_PLAFO</name>
<protein>
    <submittedName>
        <fullName evidence="1">Uncharacterized protein</fullName>
    </submittedName>
</protein>
<dbReference type="AlphaFoldDB" id="W7K715"/>
<dbReference type="EMBL" id="KE123780">
    <property type="protein sequence ID" value="EWC89274.1"/>
    <property type="molecule type" value="Genomic_DNA"/>
</dbReference>
<evidence type="ECO:0000313" key="1">
    <source>
        <dbReference type="EMBL" id="EWC89274.1"/>
    </source>
</evidence>
<sequence>MFYYMFLKKIIHSYIYIAWIKEAKYKPSTTVVNIAKKLKDEKMGNRYIVNTGDISELSSYEKDNMKEDDPLV</sequence>
<organism evidence="1 2">
    <name type="scientific">Plasmodium falciparum (isolate NF54)</name>
    <dbReference type="NCBI Taxonomy" id="5843"/>
    <lineage>
        <taxon>Eukaryota</taxon>
        <taxon>Sar</taxon>
        <taxon>Alveolata</taxon>
        <taxon>Apicomplexa</taxon>
        <taxon>Aconoidasida</taxon>
        <taxon>Haemosporida</taxon>
        <taxon>Plasmodiidae</taxon>
        <taxon>Plasmodium</taxon>
        <taxon>Plasmodium (Laverania)</taxon>
    </lineage>
</organism>
<evidence type="ECO:0000313" key="2">
    <source>
        <dbReference type="Proteomes" id="UP000030673"/>
    </source>
</evidence>
<dbReference type="Proteomes" id="UP000030673">
    <property type="component" value="Unassembled WGS sequence"/>
</dbReference>
<proteinExistence type="predicted"/>
<keyword evidence="2" id="KW-1185">Reference proteome</keyword>